<feature type="domain" description="CzcB-like barrel-sandwich hybrid" evidence="6">
    <location>
        <begin position="98"/>
        <end position="263"/>
    </location>
</feature>
<dbReference type="GO" id="GO:0015679">
    <property type="term" value="P:plasma membrane copper ion transport"/>
    <property type="evidence" value="ECO:0007669"/>
    <property type="project" value="TreeGrafter"/>
</dbReference>
<evidence type="ECO:0000259" key="5">
    <source>
        <dbReference type="Pfam" id="PF25967"/>
    </source>
</evidence>
<keyword evidence="3" id="KW-1133">Transmembrane helix</keyword>
<dbReference type="SUPFAM" id="SSF111369">
    <property type="entry name" value="HlyD-like secretion proteins"/>
    <property type="match status" value="2"/>
</dbReference>
<dbReference type="InterPro" id="IPR006143">
    <property type="entry name" value="RND_pump_MFP"/>
</dbReference>
<dbReference type="Gene3D" id="2.40.420.20">
    <property type="match status" value="1"/>
</dbReference>
<dbReference type="PANTHER" id="PTHR30097:SF15">
    <property type="entry name" value="CATION EFFLUX SYSTEM PROTEIN CUSB"/>
    <property type="match status" value="1"/>
</dbReference>
<keyword evidence="8" id="KW-1185">Reference proteome</keyword>
<gene>
    <name evidence="7" type="ORF">SAMN02745126_02949</name>
</gene>
<dbReference type="EMBL" id="FUWJ01000002">
    <property type="protein sequence ID" value="SJZ93424.1"/>
    <property type="molecule type" value="Genomic_DNA"/>
</dbReference>
<dbReference type="PANTHER" id="PTHR30097">
    <property type="entry name" value="CATION EFFLUX SYSTEM PROTEIN CUSB"/>
    <property type="match status" value="1"/>
</dbReference>
<organism evidence="7 8">
    <name type="scientific">Enhydrobacter aerosaccus</name>
    <dbReference type="NCBI Taxonomy" id="225324"/>
    <lineage>
        <taxon>Bacteria</taxon>
        <taxon>Pseudomonadati</taxon>
        <taxon>Pseudomonadota</taxon>
        <taxon>Alphaproteobacteria</taxon>
        <taxon>Hyphomicrobiales</taxon>
        <taxon>Enhydrobacter</taxon>
    </lineage>
</organism>
<dbReference type="Gene3D" id="1.10.287.470">
    <property type="entry name" value="Helix hairpin bin"/>
    <property type="match status" value="1"/>
</dbReference>
<evidence type="ECO:0000259" key="4">
    <source>
        <dbReference type="Pfam" id="PF25954"/>
    </source>
</evidence>
<evidence type="ECO:0000256" key="2">
    <source>
        <dbReference type="ARBA" id="ARBA00022448"/>
    </source>
</evidence>
<dbReference type="STRING" id="225324.SAMN02745126_02949"/>
<dbReference type="InterPro" id="IPR051909">
    <property type="entry name" value="MFP_Cation_Efflux"/>
</dbReference>
<dbReference type="GO" id="GO:0060003">
    <property type="term" value="P:copper ion export"/>
    <property type="evidence" value="ECO:0007669"/>
    <property type="project" value="TreeGrafter"/>
</dbReference>
<dbReference type="Pfam" id="PF25954">
    <property type="entry name" value="Beta-barrel_RND_2"/>
    <property type="match status" value="1"/>
</dbReference>
<feature type="domain" description="CusB-like beta-barrel" evidence="4">
    <location>
        <begin position="267"/>
        <end position="341"/>
    </location>
</feature>
<dbReference type="Gene3D" id="2.40.30.170">
    <property type="match status" value="1"/>
</dbReference>
<dbReference type="InterPro" id="IPR058792">
    <property type="entry name" value="Beta-barrel_RND_2"/>
</dbReference>
<dbReference type="Pfam" id="PF25967">
    <property type="entry name" value="RND-MFP_C"/>
    <property type="match status" value="1"/>
</dbReference>
<proteinExistence type="inferred from homology"/>
<evidence type="ECO:0000313" key="8">
    <source>
        <dbReference type="Proteomes" id="UP000190092"/>
    </source>
</evidence>
<dbReference type="Proteomes" id="UP000190092">
    <property type="component" value="Unassembled WGS sequence"/>
</dbReference>
<accession>A0A1T4PPB5</accession>
<comment type="similarity">
    <text evidence="1">Belongs to the membrane fusion protein (MFP) (TC 8.A.1) family.</text>
</comment>
<dbReference type="InterPro" id="IPR058647">
    <property type="entry name" value="BSH_CzcB-like"/>
</dbReference>
<keyword evidence="3" id="KW-0812">Transmembrane</keyword>
<dbReference type="AlphaFoldDB" id="A0A1T4PPB5"/>
<dbReference type="GO" id="GO:0022857">
    <property type="term" value="F:transmembrane transporter activity"/>
    <property type="evidence" value="ECO:0007669"/>
    <property type="project" value="InterPro"/>
</dbReference>
<dbReference type="OrthoDB" id="9806939at2"/>
<dbReference type="GO" id="GO:0030288">
    <property type="term" value="C:outer membrane-bounded periplasmic space"/>
    <property type="evidence" value="ECO:0007669"/>
    <property type="project" value="TreeGrafter"/>
</dbReference>
<feature type="domain" description="Multidrug resistance protein MdtA-like C-terminal permuted SH3" evidence="5">
    <location>
        <begin position="351"/>
        <end position="406"/>
    </location>
</feature>
<dbReference type="GO" id="GO:0046914">
    <property type="term" value="F:transition metal ion binding"/>
    <property type="evidence" value="ECO:0007669"/>
    <property type="project" value="TreeGrafter"/>
</dbReference>
<sequence>MTITEPAPAARTRRNRLWIASGGAVVVAVGVAAFWMLDSGAGNAVGRSDNKITAESDGAFAPSETQWSSLKLAPVRQVAFRDERTTDGKIAINEDTTTPVFSPYSGRVTRLIAKPGDHVERGAPLFSIEATEFVQAQNDLVTAVAGVEKAKSRLELAQTVEKRQRELLAIRGGALKDLEQAQSDLVAAQGDMRSADIALAATRNRLRILGRSDEEIAKLEKVDHIGAETVVTAPIAGTVIQRKVGLGQYITVGATDPVFTVGDLAAVWLVANVRESDAPLMKVGAPVEVSVLAYPGRVFNARLSYVAPALDPNTRRLPVRAEIQNPGRELLPEMFATFRIISGETRLMPGVPQDAVIYEGSKARVWVARPQDKKVVSRSIDIGSTENGIVEVRKGLSVGESVVTSGTLFIDRAAARD</sequence>
<dbReference type="InterPro" id="IPR058627">
    <property type="entry name" value="MdtA-like_C"/>
</dbReference>
<feature type="transmembrane region" description="Helical" evidence="3">
    <location>
        <begin position="17"/>
        <end position="37"/>
    </location>
</feature>
<evidence type="ECO:0000256" key="1">
    <source>
        <dbReference type="ARBA" id="ARBA00009477"/>
    </source>
</evidence>
<dbReference type="Pfam" id="PF25973">
    <property type="entry name" value="BSH_CzcB"/>
    <property type="match status" value="1"/>
</dbReference>
<keyword evidence="3" id="KW-0472">Membrane</keyword>
<evidence type="ECO:0000256" key="3">
    <source>
        <dbReference type="SAM" id="Phobius"/>
    </source>
</evidence>
<dbReference type="NCBIfam" id="TIGR01730">
    <property type="entry name" value="RND_mfp"/>
    <property type="match status" value="1"/>
</dbReference>
<reference evidence="8" key="1">
    <citation type="submission" date="2017-02" db="EMBL/GenBank/DDBJ databases">
        <authorList>
            <person name="Varghese N."/>
            <person name="Submissions S."/>
        </authorList>
    </citation>
    <scope>NUCLEOTIDE SEQUENCE [LARGE SCALE GENOMIC DNA]</scope>
    <source>
        <strain evidence="8">ATCC 27094</strain>
    </source>
</reference>
<protein>
    <submittedName>
        <fullName evidence="7">Membrane fusion protein, cobalt-zinc-cadmium efflux system</fullName>
    </submittedName>
</protein>
<dbReference type="FunFam" id="2.40.30.170:FF:000010">
    <property type="entry name" value="Efflux RND transporter periplasmic adaptor subunit"/>
    <property type="match status" value="1"/>
</dbReference>
<dbReference type="Gene3D" id="2.40.50.100">
    <property type="match status" value="1"/>
</dbReference>
<keyword evidence="2" id="KW-0813">Transport</keyword>
<evidence type="ECO:0000259" key="6">
    <source>
        <dbReference type="Pfam" id="PF25973"/>
    </source>
</evidence>
<evidence type="ECO:0000313" key="7">
    <source>
        <dbReference type="EMBL" id="SJZ93424.1"/>
    </source>
</evidence>
<dbReference type="GO" id="GO:0016020">
    <property type="term" value="C:membrane"/>
    <property type="evidence" value="ECO:0007669"/>
    <property type="project" value="InterPro"/>
</dbReference>
<name>A0A1T4PPB5_9HYPH</name>